<keyword evidence="2" id="KW-0479">Metal-binding</keyword>
<dbReference type="Gene3D" id="3.30.1380.10">
    <property type="match status" value="1"/>
</dbReference>
<accession>A0ABV8CQ70</accession>
<gene>
    <name evidence="8" type="primary">mepA</name>
    <name evidence="8" type="ORF">ACFOSS_12795</name>
</gene>
<organism evidence="8 9">
    <name type="scientific">Pseudaeromonas sharmana</name>
    <dbReference type="NCBI Taxonomy" id="328412"/>
    <lineage>
        <taxon>Bacteria</taxon>
        <taxon>Pseudomonadati</taxon>
        <taxon>Pseudomonadota</taxon>
        <taxon>Gammaproteobacteria</taxon>
        <taxon>Aeromonadales</taxon>
        <taxon>Aeromonadaceae</taxon>
        <taxon>Pseudaeromonas</taxon>
    </lineage>
</organism>
<dbReference type="PIRSF" id="PIRSF018455">
    <property type="entry name" value="MepA"/>
    <property type="match status" value="1"/>
</dbReference>
<dbReference type="Proteomes" id="UP001595692">
    <property type="component" value="Unassembled WGS sequence"/>
</dbReference>
<evidence type="ECO:0000313" key="8">
    <source>
        <dbReference type="EMBL" id="MFC3914340.1"/>
    </source>
</evidence>
<evidence type="ECO:0000256" key="4">
    <source>
        <dbReference type="ARBA" id="ARBA00022764"/>
    </source>
</evidence>
<protein>
    <submittedName>
        <fullName evidence="8">Penicillin-insensitive murein endopeptidase</fullName>
        <ecNumber evidence="8">3.4.-.-</ecNumber>
    </submittedName>
</protein>
<evidence type="ECO:0000256" key="2">
    <source>
        <dbReference type="ARBA" id="ARBA00022723"/>
    </source>
</evidence>
<keyword evidence="5 8" id="KW-0378">Hydrolase</keyword>
<reference evidence="9" key="1">
    <citation type="journal article" date="2019" name="Int. J. Syst. Evol. Microbiol.">
        <title>The Global Catalogue of Microorganisms (GCM) 10K type strain sequencing project: providing services to taxonomists for standard genome sequencing and annotation.</title>
        <authorList>
            <consortium name="The Broad Institute Genomics Platform"/>
            <consortium name="The Broad Institute Genome Sequencing Center for Infectious Disease"/>
            <person name="Wu L."/>
            <person name="Ma J."/>
        </authorList>
    </citation>
    <scope>NUCLEOTIDE SEQUENCE [LARGE SCALE GENOMIC DNA]</scope>
    <source>
        <strain evidence="9">CCUG 54939</strain>
    </source>
</reference>
<name>A0ABV8CQ70_9GAMM</name>
<proteinExistence type="predicted"/>
<evidence type="ECO:0000256" key="6">
    <source>
        <dbReference type="ARBA" id="ARBA00022833"/>
    </source>
</evidence>
<evidence type="ECO:0000313" key="9">
    <source>
        <dbReference type="Proteomes" id="UP001595692"/>
    </source>
</evidence>
<dbReference type="InterPro" id="IPR005073">
    <property type="entry name" value="Peptidase_M74"/>
</dbReference>
<dbReference type="RefSeq" id="WP_377153107.1">
    <property type="nucleotide sequence ID" value="NZ_JBHSAF010000014.1"/>
</dbReference>
<dbReference type="EC" id="3.4.-.-" evidence="8"/>
<evidence type="ECO:0000256" key="3">
    <source>
        <dbReference type="ARBA" id="ARBA00022729"/>
    </source>
</evidence>
<dbReference type="NCBIfam" id="NF006947">
    <property type="entry name" value="PRK09429.1"/>
    <property type="match status" value="1"/>
</dbReference>
<evidence type="ECO:0000256" key="7">
    <source>
        <dbReference type="ARBA" id="ARBA00023049"/>
    </source>
</evidence>
<keyword evidence="4" id="KW-0574">Periplasm</keyword>
<comment type="caution">
    <text evidence="8">The sequence shown here is derived from an EMBL/GenBank/DDBJ whole genome shotgun (WGS) entry which is preliminary data.</text>
</comment>
<keyword evidence="7" id="KW-0482">Metalloprotease</keyword>
<dbReference type="EMBL" id="JBHSAF010000014">
    <property type="protein sequence ID" value="MFC3914340.1"/>
    <property type="molecule type" value="Genomic_DNA"/>
</dbReference>
<keyword evidence="6" id="KW-0862">Zinc</keyword>
<dbReference type="SUPFAM" id="SSF55166">
    <property type="entry name" value="Hedgehog/DD-peptidase"/>
    <property type="match status" value="1"/>
</dbReference>
<dbReference type="GO" id="GO:0016787">
    <property type="term" value="F:hydrolase activity"/>
    <property type="evidence" value="ECO:0007669"/>
    <property type="project" value="UniProtKB-KW"/>
</dbReference>
<sequence length="260" mass="28709">MYSLLLLAVLSNPWPAQTTRAPGVADPIGSYSAGCLQGSVAMPAHSPDYQLLRPQNRRHYGHPNLIRYLQHLVSAARKAGLPPLLIGDMAMIKGGPFSSGHRSHQSGLDADLWFRFAQPRLSNKQLQQPQALDMVAANNRVVSKAFSRQQALLLQLAASAPEVDRIFVHPAIKQALCEQSRGDRQWLRKIRPWFGHRAHFHVRLRCPAGALACTPQKPIPWGDGCQEVASWFDGPTEVTSHPKPSPLPALPARCMQMLGH</sequence>
<keyword evidence="3" id="KW-0732">Signal</keyword>
<keyword evidence="9" id="KW-1185">Reference proteome</keyword>
<evidence type="ECO:0000256" key="1">
    <source>
        <dbReference type="ARBA" id="ARBA00022670"/>
    </source>
</evidence>
<dbReference type="InterPro" id="IPR009045">
    <property type="entry name" value="Zn_M74/Hedgehog-like"/>
</dbReference>
<keyword evidence="1" id="KW-0645">Protease</keyword>
<evidence type="ECO:0000256" key="5">
    <source>
        <dbReference type="ARBA" id="ARBA00022801"/>
    </source>
</evidence>
<dbReference type="Pfam" id="PF03411">
    <property type="entry name" value="Peptidase_M74"/>
    <property type="match status" value="1"/>
</dbReference>